<accession>A0A0G1WQB5</accession>
<dbReference type="AlphaFoldDB" id="A0A0G1WQB5"/>
<protein>
    <submittedName>
        <fullName evidence="2">Uncharacterized protein</fullName>
    </submittedName>
</protein>
<dbReference type="Proteomes" id="UP000034201">
    <property type="component" value="Unassembled WGS sequence"/>
</dbReference>
<name>A0A0G1WQB5_9BACT</name>
<evidence type="ECO:0000313" key="3">
    <source>
        <dbReference type="Proteomes" id="UP000034201"/>
    </source>
</evidence>
<evidence type="ECO:0000313" key="2">
    <source>
        <dbReference type="EMBL" id="KKW21053.1"/>
    </source>
</evidence>
<proteinExistence type="predicted"/>
<dbReference type="EMBL" id="LCQQ01000016">
    <property type="protein sequence ID" value="KKW21053.1"/>
    <property type="molecule type" value="Genomic_DNA"/>
</dbReference>
<feature type="non-terminal residue" evidence="2">
    <location>
        <position position="109"/>
    </location>
</feature>
<sequence>MANENPTKKTEKGGAEGGKKEEGIILIEAVKEKADERAKNIIDTVGEIFRSRSERIKKNQEQKKEASGALLGCKLGVLGLGGIIALALGGAIIGLQKLATADKWFMKGF</sequence>
<keyword evidence="1" id="KW-1133">Transmembrane helix</keyword>
<comment type="caution">
    <text evidence="2">The sequence shown here is derived from an EMBL/GenBank/DDBJ whole genome shotgun (WGS) entry which is preliminary data.</text>
</comment>
<feature type="transmembrane region" description="Helical" evidence="1">
    <location>
        <begin position="75"/>
        <end position="95"/>
    </location>
</feature>
<reference evidence="2 3" key="1">
    <citation type="journal article" date="2015" name="Nature">
        <title>rRNA introns, odd ribosomes, and small enigmatic genomes across a large radiation of phyla.</title>
        <authorList>
            <person name="Brown C.T."/>
            <person name="Hug L.A."/>
            <person name="Thomas B.C."/>
            <person name="Sharon I."/>
            <person name="Castelle C.J."/>
            <person name="Singh A."/>
            <person name="Wilkins M.J."/>
            <person name="Williams K.H."/>
            <person name="Banfield J.F."/>
        </authorList>
    </citation>
    <scope>NUCLEOTIDE SEQUENCE [LARGE SCALE GENOMIC DNA]</scope>
</reference>
<gene>
    <name evidence="2" type="ORF">UY61_C0016G0009</name>
</gene>
<keyword evidence="1" id="KW-0472">Membrane</keyword>
<evidence type="ECO:0000256" key="1">
    <source>
        <dbReference type="SAM" id="Phobius"/>
    </source>
</evidence>
<organism evidence="2 3">
    <name type="scientific">Candidatus Adlerbacteria bacterium GW2011_GWC1_50_9</name>
    <dbReference type="NCBI Taxonomy" id="1618608"/>
    <lineage>
        <taxon>Bacteria</taxon>
        <taxon>Candidatus Adleribacteriota</taxon>
    </lineage>
</organism>
<keyword evidence="1" id="KW-0812">Transmembrane</keyword>